<evidence type="ECO:0000313" key="3">
    <source>
        <dbReference type="Proteomes" id="UP001162483"/>
    </source>
</evidence>
<evidence type="ECO:0000256" key="1">
    <source>
        <dbReference type="SAM" id="MobiDB-lite"/>
    </source>
</evidence>
<feature type="non-terminal residue" evidence="2">
    <location>
        <position position="49"/>
    </location>
</feature>
<comment type="caution">
    <text evidence="2">The sequence shown here is derived from an EMBL/GenBank/DDBJ whole genome shotgun (WGS) entry which is preliminary data.</text>
</comment>
<feature type="compositionally biased region" description="Polar residues" evidence="1">
    <location>
        <begin position="11"/>
        <end position="26"/>
    </location>
</feature>
<protein>
    <submittedName>
        <fullName evidence="2">Uncharacterized protein</fullName>
    </submittedName>
</protein>
<dbReference type="EMBL" id="CATNWA010021302">
    <property type="protein sequence ID" value="CAI9622160.1"/>
    <property type="molecule type" value="Genomic_DNA"/>
</dbReference>
<reference evidence="2" key="1">
    <citation type="submission" date="2023-05" db="EMBL/GenBank/DDBJ databases">
        <authorList>
            <person name="Stuckert A."/>
        </authorList>
    </citation>
    <scope>NUCLEOTIDE SEQUENCE</scope>
</reference>
<feature type="region of interest" description="Disordered" evidence="1">
    <location>
        <begin position="1"/>
        <end position="49"/>
    </location>
</feature>
<proteinExistence type="predicted"/>
<name>A0ABN9HK54_9NEOB</name>
<evidence type="ECO:0000313" key="2">
    <source>
        <dbReference type="EMBL" id="CAI9622160.1"/>
    </source>
</evidence>
<dbReference type="Proteomes" id="UP001162483">
    <property type="component" value="Unassembled WGS sequence"/>
</dbReference>
<sequence length="49" mass="5228">MGNDSVVGQAGSITSSQAGRLDNNGTKRYRTADENHRSRAGFSNRGSDQ</sequence>
<gene>
    <name evidence="2" type="ORF">SPARVUS_LOCUS16241219</name>
</gene>
<organism evidence="2 3">
    <name type="scientific">Staurois parvus</name>
    <dbReference type="NCBI Taxonomy" id="386267"/>
    <lineage>
        <taxon>Eukaryota</taxon>
        <taxon>Metazoa</taxon>
        <taxon>Chordata</taxon>
        <taxon>Craniata</taxon>
        <taxon>Vertebrata</taxon>
        <taxon>Euteleostomi</taxon>
        <taxon>Amphibia</taxon>
        <taxon>Batrachia</taxon>
        <taxon>Anura</taxon>
        <taxon>Neobatrachia</taxon>
        <taxon>Ranoidea</taxon>
        <taxon>Ranidae</taxon>
        <taxon>Staurois</taxon>
    </lineage>
</organism>
<accession>A0ABN9HK54</accession>
<keyword evidence="3" id="KW-1185">Reference proteome</keyword>